<comment type="caution">
    <text evidence="4">The sequence shown here is derived from an EMBL/GenBank/DDBJ whole genome shotgun (WGS) entry which is preliminary data.</text>
</comment>
<gene>
    <name evidence="4" type="ORF">Daus18300_004193</name>
</gene>
<evidence type="ECO:0000313" key="5">
    <source>
        <dbReference type="Proteomes" id="UP001583177"/>
    </source>
</evidence>
<dbReference type="InterPro" id="IPR000182">
    <property type="entry name" value="GNAT_dom"/>
</dbReference>
<dbReference type="InterPro" id="IPR050832">
    <property type="entry name" value="Bact_Acetyltransf"/>
</dbReference>
<sequence length="203" mass="21598">MGSVSPAPAPKGPAGFQIRKAAAADGEALAALGAAVFRATFAHSCTEEQLQAFLDEAYTPEAIAKDIADGSKDVLIATTEDSSSDSASSTPKTGGAGGGRLLGFAYLNRGSSEPCVAHLERSVELQRLYIGLDAHGKGLGRALSQAADELARQQGFRTVWLGVWEENHKAQAFYRKMGYERIGEHVFDVGGDLQTDEIWWKAL</sequence>
<dbReference type="CDD" id="cd04301">
    <property type="entry name" value="NAT_SF"/>
    <property type="match status" value="1"/>
</dbReference>
<evidence type="ECO:0000256" key="1">
    <source>
        <dbReference type="ARBA" id="ARBA00022679"/>
    </source>
</evidence>
<keyword evidence="5" id="KW-1185">Reference proteome</keyword>
<dbReference type="Pfam" id="PF00583">
    <property type="entry name" value="Acetyltransf_1"/>
    <property type="match status" value="1"/>
</dbReference>
<accession>A0ABR3XAQ8</accession>
<proteinExistence type="predicted"/>
<reference evidence="4 5" key="1">
    <citation type="journal article" date="2024" name="IMA Fungus">
        <title>IMA Genome - F19 : A genome assembly and annotation guide to empower mycologists, including annotated draft genome sequences of Ceratocystis pirilliformis, Diaporthe australafricana, Fusarium ophioides, Paecilomyces lecythidis, and Sporothrix stenoceras.</title>
        <authorList>
            <person name="Aylward J."/>
            <person name="Wilson A.M."/>
            <person name="Visagie C.M."/>
            <person name="Spraker J."/>
            <person name="Barnes I."/>
            <person name="Buitendag C."/>
            <person name="Ceriani C."/>
            <person name="Del Mar Angel L."/>
            <person name="du Plessis D."/>
            <person name="Fuchs T."/>
            <person name="Gasser K."/>
            <person name="Kramer D."/>
            <person name="Li W."/>
            <person name="Munsamy K."/>
            <person name="Piso A."/>
            <person name="Price J.L."/>
            <person name="Sonnekus B."/>
            <person name="Thomas C."/>
            <person name="van der Nest A."/>
            <person name="van Dijk A."/>
            <person name="van Heerden A."/>
            <person name="van Vuuren N."/>
            <person name="Yilmaz N."/>
            <person name="Duong T.A."/>
            <person name="van der Merwe N.A."/>
            <person name="Wingfield M.J."/>
            <person name="Wingfield B.D."/>
        </authorList>
    </citation>
    <scope>NUCLEOTIDE SEQUENCE [LARGE SCALE GENOMIC DNA]</scope>
    <source>
        <strain evidence="4 5">CMW 18300</strain>
    </source>
</reference>
<evidence type="ECO:0000313" key="4">
    <source>
        <dbReference type="EMBL" id="KAL1873051.1"/>
    </source>
</evidence>
<dbReference type="PROSITE" id="PS51186">
    <property type="entry name" value="GNAT"/>
    <property type="match status" value="1"/>
</dbReference>
<keyword evidence="1" id="KW-0808">Transferase</keyword>
<keyword evidence="2" id="KW-0012">Acyltransferase</keyword>
<dbReference type="EMBL" id="JAWRVE010000027">
    <property type="protein sequence ID" value="KAL1873051.1"/>
    <property type="molecule type" value="Genomic_DNA"/>
</dbReference>
<evidence type="ECO:0000256" key="2">
    <source>
        <dbReference type="ARBA" id="ARBA00023315"/>
    </source>
</evidence>
<dbReference type="Proteomes" id="UP001583177">
    <property type="component" value="Unassembled WGS sequence"/>
</dbReference>
<dbReference type="Gene3D" id="3.40.630.30">
    <property type="match status" value="1"/>
</dbReference>
<dbReference type="InterPro" id="IPR016181">
    <property type="entry name" value="Acyl_CoA_acyltransferase"/>
</dbReference>
<dbReference type="PANTHER" id="PTHR43877">
    <property type="entry name" value="AMINOALKYLPHOSPHONATE N-ACETYLTRANSFERASE-RELATED-RELATED"/>
    <property type="match status" value="1"/>
</dbReference>
<feature type="domain" description="N-acetyltransferase" evidence="3">
    <location>
        <begin position="54"/>
        <end position="203"/>
    </location>
</feature>
<protein>
    <recommendedName>
        <fullName evidence="3">N-acetyltransferase domain-containing protein</fullName>
    </recommendedName>
</protein>
<organism evidence="4 5">
    <name type="scientific">Diaporthe australafricana</name>
    <dbReference type="NCBI Taxonomy" id="127596"/>
    <lineage>
        <taxon>Eukaryota</taxon>
        <taxon>Fungi</taxon>
        <taxon>Dikarya</taxon>
        <taxon>Ascomycota</taxon>
        <taxon>Pezizomycotina</taxon>
        <taxon>Sordariomycetes</taxon>
        <taxon>Sordariomycetidae</taxon>
        <taxon>Diaporthales</taxon>
        <taxon>Diaporthaceae</taxon>
        <taxon>Diaporthe</taxon>
    </lineage>
</organism>
<dbReference type="SUPFAM" id="SSF55729">
    <property type="entry name" value="Acyl-CoA N-acyltransferases (Nat)"/>
    <property type="match status" value="1"/>
</dbReference>
<evidence type="ECO:0000259" key="3">
    <source>
        <dbReference type="PROSITE" id="PS51186"/>
    </source>
</evidence>
<name>A0ABR3XAQ8_9PEZI</name>